<keyword evidence="9" id="KW-1185">Reference proteome</keyword>
<dbReference type="InterPro" id="IPR049326">
    <property type="entry name" value="Rhodopsin_dom_fungi"/>
</dbReference>
<gene>
    <name evidence="8" type="ORF">CSAL01_03037</name>
</gene>
<reference evidence="8 9" key="1">
    <citation type="submission" date="2014-02" db="EMBL/GenBank/DDBJ databases">
        <title>The genome sequence of Colletotrichum salicis CBS 607.94.</title>
        <authorList>
            <person name="Baroncelli R."/>
            <person name="Thon M.R."/>
        </authorList>
    </citation>
    <scope>NUCLEOTIDE SEQUENCE [LARGE SCALE GENOMIC DNA]</scope>
    <source>
        <strain evidence="8 9">CBS 607.94</strain>
    </source>
</reference>
<evidence type="ECO:0000256" key="2">
    <source>
        <dbReference type="ARBA" id="ARBA00022692"/>
    </source>
</evidence>
<name>A0A135TEA2_9PEZI</name>
<evidence type="ECO:0000256" key="6">
    <source>
        <dbReference type="SAM" id="Phobius"/>
    </source>
</evidence>
<keyword evidence="3 6" id="KW-1133">Transmembrane helix</keyword>
<comment type="similarity">
    <text evidence="5">Belongs to the SAT4 family.</text>
</comment>
<protein>
    <recommendedName>
        <fullName evidence="7">Rhodopsin domain-containing protein</fullName>
    </recommendedName>
</protein>
<proteinExistence type="inferred from homology"/>
<feature type="transmembrane region" description="Helical" evidence="6">
    <location>
        <begin position="1453"/>
        <end position="1474"/>
    </location>
</feature>
<dbReference type="InterPro" id="IPR052337">
    <property type="entry name" value="SAT4-like"/>
</dbReference>
<dbReference type="GO" id="GO:0016020">
    <property type="term" value="C:membrane"/>
    <property type="evidence" value="ECO:0007669"/>
    <property type="project" value="UniProtKB-SubCell"/>
</dbReference>
<feature type="transmembrane region" description="Helical" evidence="6">
    <location>
        <begin position="1537"/>
        <end position="1559"/>
    </location>
</feature>
<comment type="caution">
    <text evidence="8">The sequence shown here is derived from an EMBL/GenBank/DDBJ whole genome shotgun (WGS) entry which is preliminary data.</text>
</comment>
<dbReference type="PANTHER" id="PTHR33048">
    <property type="entry name" value="PTH11-LIKE INTEGRAL MEMBRANE PROTEIN (AFU_ORTHOLOGUE AFUA_5G11245)"/>
    <property type="match status" value="1"/>
</dbReference>
<keyword evidence="4 6" id="KW-0472">Membrane</keyword>
<accession>A0A135TEA2</accession>
<evidence type="ECO:0000259" key="7">
    <source>
        <dbReference type="Pfam" id="PF20684"/>
    </source>
</evidence>
<feature type="transmembrane region" description="Helical" evidence="6">
    <location>
        <begin position="1375"/>
        <end position="1400"/>
    </location>
</feature>
<feature type="transmembrane region" description="Helical" evidence="6">
    <location>
        <begin position="1109"/>
        <end position="1132"/>
    </location>
</feature>
<feature type="transmembrane region" description="Helical" evidence="6">
    <location>
        <begin position="182"/>
        <end position="205"/>
    </location>
</feature>
<feature type="transmembrane region" description="Helical" evidence="6">
    <location>
        <begin position="1261"/>
        <end position="1279"/>
    </location>
</feature>
<feature type="transmembrane region" description="Helical" evidence="6">
    <location>
        <begin position="714"/>
        <end position="739"/>
    </location>
</feature>
<evidence type="ECO:0000256" key="4">
    <source>
        <dbReference type="ARBA" id="ARBA00023136"/>
    </source>
</evidence>
<dbReference type="OrthoDB" id="5332281at2759"/>
<keyword evidence="2 6" id="KW-0812">Transmembrane</keyword>
<dbReference type="PANTHER" id="PTHR33048:SF123">
    <property type="entry name" value="INTEGRAL MEMBRANE PROTEIN"/>
    <property type="match status" value="1"/>
</dbReference>
<feature type="transmembrane region" description="Helical" evidence="6">
    <location>
        <begin position="79"/>
        <end position="101"/>
    </location>
</feature>
<dbReference type="Pfam" id="PF11915">
    <property type="entry name" value="DUF3433"/>
    <property type="match status" value="2"/>
</dbReference>
<organism evidence="8 9">
    <name type="scientific">Colletotrichum salicis</name>
    <dbReference type="NCBI Taxonomy" id="1209931"/>
    <lineage>
        <taxon>Eukaryota</taxon>
        <taxon>Fungi</taxon>
        <taxon>Dikarya</taxon>
        <taxon>Ascomycota</taxon>
        <taxon>Pezizomycotina</taxon>
        <taxon>Sordariomycetes</taxon>
        <taxon>Hypocreomycetidae</taxon>
        <taxon>Glomerellales</taxon>
        <taxon>Glomerellaceae</taxon>
        <taxon>Colletotrichum</taxon>
        <taxon>Colletotrichum acutatum species complex</taxon>
    </lineage>
</organism>
<evidence type="ECO:0000256" key="1">
    <source>
        <dbReference type="ARBA" id="ARBA00004141"/>
    </source>
</evidence>
<feature type="transmembrane region" description="Helical" evidence="6">
    <location>
        <begin position="1412"/>
        <end position="1432"/>
    </location>
</feature>
<dbReference type="EMBL" id="JFFI01002006">
    <property type="protein sequence ID" value="KXH46476.1"/>
    <property type="molecule type" value="Genomic_DNA"/>
</dbReference>
<sequence length="1639" mass="182260">MTPRPEYSQSSTNTRGLFDDDFTENNKNAFLVGTHPLLQRDVELDSFLGKTSIGSEDRSAEDTSNHAAAWCPAWLRSGILLAFIALFLLFGASLLAMFQFSQQNNGLVTTRQSFVYLWRFGPTAILTLLSIFWSRVELQAIRYMPWIVYRDNPSIGKDGYSLDYTAMLSPSLLYQSLRRRHFLVFIIAVVSLLMKSQIILAPSLYSLLSFQVEQPVEVCVLNSFNVSTPAMSNRETSAYYIAKALQNFEMKLPFGVTKKGAYQTFSFRQGSGRGTETEPITVIVDGYFAEMQCLKLRNYSHTDLKETGPTRSYYTFNASLLFDGCDQPVPVTTDRMMWINSSPNETTLQSSWNVNNLLDGPKPCSNLPQQHNQSLYYATRIGPSAKNTSHPAVLNFAAILCSSTAWVTPVEIVDDGVSPNMTVIPGESRTTVNADLWSMLGSSIPETSGLWGGSGTGMIFGPIITNFQFNGKGTNNDTDPSLFTNDVLYDAVMNTSSILAPLIGHYRLREESVSQTSGKTIVTIERLIVNQWVSLLMAALFFLLAILTLAVLLRYRNRMSVWYRDPATILGNMLFFRDNMGLLNNSMGSQLRNFDDEWSSCEFTPLVLRTWIRVPISVLVLGIIGGLYYTLSISETQKGLAYIDADGYLHLLWTSVPALAMLCVALYVGCCDSAYRGLATLSCLSLRPCSARLLDMSFLDMMGLRALYWSIRKCVWAVTLSQLLTFLCGFLTTLASVMFTVDPVPISTNIQLRQTTWFGSCQMTLKNAGSFTATRDSLSSLVLRKGDGALTYPRNTYDDLVFPIFDGLQGTEVSPNISIQLNVPAAKLAPICAKLPASTYNITFRNYTEEDKFFDVHMVESFECPNGNRAQLPGIISMSAATNRLGHSYFSDILESPGNTYSINGLCKLGLNMSAPDYIYSPFRFQTYVWGEFNKDKNDLDHLSIWRCNYTWVEVSTKVSLSMESDSVYILDPERPPEPDLSATKLWDPPFDVPHFDYQFINFQAGDAFPTVSLNEPLAGSMQRQFTVLMEPYGQLPLSALGDPSQESNVLDGLKHNLGFIGAQLANLENRFSVTESSRNRPPPSDGLPSLQAMVVDRSKRRLVQNPTITYILIAVLGLVALVNILAVVSAATRYLSGRPWLFDMEVKGLAPDGFHSMMSMVTLLHGSNAPSYLPQSVHLLSKADLYSRIDDLSFRMGDEEFVYMGKEMSIKGALPVVVSHHRAVPVTGDQCKRIDPYGSTASARTYCCRLRYRVFIFQHFFRPIFITAANGLLILVSVQQGTAAVGLPSSLCQPRNLVSSRSQTFARAGHNLRTSYYSRHLSSERLFTTVKMAIPEQGMVMIVVGAILMFLNTFFVGLRMYTRIFITKHVRPNDYLLLTALAAFAALYALLILGVQGGIGGSILQATLPGIASALKVLFFLEIIYVVLTSAMKGSIALTFIRLSRSRILTKLFWVSIGLDVAISLAFIIYLLVQCQPIDFAWRMLDADARGHCLPLTGQLYMGYALSIVTATLDGLLMISPWLMMRGRNLNSRLKMYIYGIFGLGILATIANIIRLVALVKLKGSKDQLVDAAPVFNWSAIEVSIGIIIAGLIELGPLAAKYNIKGFESYVGDDTDMLTKPITHESRVDDYEMETRNM</sequence>
<feature type="transmembrane region" description="Helical" evidence="6">
    <location>
        <begin position="113"/>
        <end position="134"/>
    </location>
</feature>
<feature type="transmembrane region" description="Helical" evidence="6">
    <location>
        <begin position="532"/>
        <end position="553"/>
    </location>
</feature>
<feature type="transmembrane region" description="Helical" evidence="6">
    <location>
        <begin position="1340"/>
        <end position="1363"/>
    </location>
</feature>
<feature type="transmembrane region" description="Helical" evidence="6">
    <location>
        <begin position="611"/>
        <end position="631"/>
    </location>
</feature>
<feature type="domain" description="Rhodopsin" evidence="7">
    <location>
        <begin position="1359"/>
        <end position="1600"/>
    </location>
</feature>
<comment type="subcellular location">
    <subcellularLocation>
        <location evidence="1">Membrane</location>
        <topology evidence="1">Multi-pass membrane protein</topology>
    </subcellularLocation>
</comment>
<evidence type="ECO:0000313" key="8">
    <source>
        <dbReference type="EMBL" id="KXH46476.1"/>
    </source>
</evidence>
<evidence type="ECO:0000313" key="9">
    <source>
        <dbReference type="Proteomes" id="UP000070121"/>
    </source>
</evidence>
<dbReference type="Pfam" id="PF20684">
    <property type="entry name" value="Fung_rhodopsin"/>
    <property type="match status" value="1"/>
</dbReference>
<feature type="transmembrane region" description="Helical" evidence="6">
    <location>
        <begin position="1505"/>
        <end position="1525"/>
    </location>
</feature>
<feature type="transmembrane region" description="Helical" evidence="6">
    <location>
        <begin position="1579"/>
        <end position="1601"/>
    </location>
</feature>
<feature type="transmembrane region" description="Helical" evidence="6">
    <location>
        <begin position="651"/>
        <end position="670"/>
    </location>
</feature>
<dbReference type="Proteomes" id="UP000070121">
    <property type="component" value="Unassembled WGS sequence"/>
</dbReference>
<evidence type="ECO:0000256" key="3">
    <source>
        <dbReference type="ARBA" id="ARBA00022989"/>
    </source>
</evidence>
<evidence type="ECO:0000256" key="5">
    <source>
        <dbReference type="ARBA" id="ARBA00038359"/>
    </source>
</evidence>
<dbReference type="InterPro" id="IPR021840">
    <property type="entry name" value="DUF3433"/>
</dbReference>